<dbReference type="EMBL" id="KI913127">
    <property type="protein sequence ID" value="ETV79611.1"/>
    <property type="molecule type" value="Genomic_DNA"/>
</dbReference>
<reference evidence="2" key="1">
    <citation type="submission" date="2013-12" db="EMBL/GenBank/DDBJ databases">
        <title>The Genome Sequence of Aphanomyces astaci APO3.</title>
        <authorList>
            <consortium name="The Broad Institute Genomics Platform"/>
            <person name="Russ C."/>
            <person name="Tyler B."/>
            <person name="van West P."/>
            <person name="Dieguez-Uribeondo J."/>
            <person name="Young S.K."/>
            <person name="Zeng Q."/>
            <person name="Gargeya S."/>
            <person name="Fitzgerald M."/>
            <person name="Abouelleil A."/>
            <person name="Alvarado L."/>
            <person name="Chapman S.B."/>
            <person name="Gainer-Dewar J."/>
            <person name="Goldberg J."/>
            <person name="Griggs A."/>
            <person name="Gujja S."/>
            <person name="Hansen M."/>
            <person name="Howarth C."/>
            <person name="Imamovic A."/>
            <person name="Ireland A."/>
            <person name="Larimer J."/>
            <person name="McCowan C."/>
            <person name="Murphy C."/>
            <person name="Pearson M."/>
            <person name="Poon T.W."/>
            <person name="Priest M."/>
            <person name="Roberts A."/>
            <person name="Saif S."/>
            <person name="Shea T."/>
            <person name="Sykes S."/>
            <person name="Wortman J."/>
            <person name="Nusbaum C."/>
            <person name="Birren B."/>
        </authorList>
    </citation>
    <scope>NUCLEOTIDE SEQUENCE [LARGE SCALE GENOMIC DNA]</scope>
    <source>
        <strain evidence="2">APO3</strain>
    </source>
</reference>
<organism evidence="2">
    <name type="scientific">Aphanomyces astaci</name>
    <name type="common">Crayfish plague agent</name>
    <dbReference type="NCBI Taxonomy" id="112090"/>
    <lineage>
        <taxon>Eukaryota</taxon>
        <taxon>Sar</taxon>
        <taxon>Stramenopiles</taxon>
        <taxon>Oomycota</taxon>
        <taxon>Saprolegniomycetes</taxon>
        <taxon>Saprolegniales</taxon>
        <taxon>Verrucalvaceae</taxon>
        <taxon>Aphanomyces</taxon>
    </lineage>
</organism>
<gene>
    <name evidence="2" type="ORF">H257_06869</name>
</gene>
<accession>W4GJW3</accession>
<dbReference type="GeneID" id="20808865"/>
<proteinExistence type="predicted"/>
<protein>
    <submittedName>
        <fullName evidence="2">Uncharacterized protein</fullName>
    </submittedName>
</protein>
<sequence length="95" mass="10189">MAETLESSSKELEAGSCRHSSLSMASRAVLSNKPNCQRICEEPSMRCKKTPGWMSGCGTSTSVTHVTAGACQFVKKGLFSVVEELPPNSTCEVPY</sequence>
<evidence type="ECO:0000256" key="1">
    <source>
        <dbReference type="SAM" id="MobiDB-lite"/>
    </source>
</evidence>
<dbReference type="AlphaFoldDB" id="W4GJW3"/>
<dbReference type="RefSeq" id="XP_009830547.1">
    <property type="nucleotide sequence ID" value="XM_009832245.1"/>
</dbReference>
<name>W4GJW3_APHAT</name>
<feature type="region of interest" description="Disordered" evidence="1">
    <location>
        <begin position="1"/>
        <end position="21"/>
    </location>
</feature>
<dbReference type="VEuPathDB" id="FungiDB:H257_06869"/>
<evidence type="ECO:0000313" key="2">
    <source>
        <dbReference type="EMBL" id="ETV79611.1"/>
    </source>
</evidence>